<dbReference type="AlphaFoldDB" id="A0A8H4N7M8"/>
<accession>A0A8H4N7M8</accession>
<keyword evidence="3" id="KW-1185">Reference proteome</keyword>
<proteinExistence type="predicted"/>
<evidence type="ECO:0000256" key="1">
    <source>
        <dbReference type="SAM" id="MobiDB-lite"/>
    </source>
</evidence>
<dbReference type="EMBL" id="WWBZ02000001">
    <property type="protein sequence ID" value="KAF4314304.1"/>
    <property type="molecule type" value="Genomic_DNA"/>
</dbReference>
<evidence type="ECO:0000313" key="2">
    <source>
        <dbReference type="EMBL" id="KAF4314304.1"/>
    </source>
</evidence>
<dbReference type="OrthoDB" id="3958646at2759"/>
<dbReference type="Proteomes" id="UP000572817">
    <property type="component" value="Unassembled WGS sequence"/>
</dbReference>
<feature type="compositionally biased region" description="Basic and acidic residues" evidence="1">
    <location>
        <begin position="1"/>
        <end position="15"/>
    </location>
</feature>
<protein>
    <submittedName>
        <fullName evidence="2">Uncharacterized protein</fullName>
    </submittedName>
</protein>
<sequence length="112" mass="11662">MSKPALDEHNRREAEELLAALAEDEGYAPDPENSEGPSASKRPRHETVGLAAPHVAESAESAGEPMAGAKSPCSSEPVNSARLSPYLKGLSPFSFGDDLVSVGGRDFDGGIL</sequence>
<comment type="caution">
    <text evidence="2">The sequence shown here is derived from an EMBL/GenBank/DDBJ whole genome shotgun (WGS) entry which is preliminary data.</text>
</comment>
<gene>
    <name evidence="2" type="ORF">GTA08_BOTSDO00001</name>
</gene>
<reference evidence="2" key="1">
    <citation type="submission" date="2020-04" db="EMBL/GenBank/DDBJ databases">
        <title>Genome Assembly and Annotation of Botryosphaeria dothidea sdau 11-99, a Latent Pathogen of Apple Fruit Ring Rot in China.</title>
        <authorList>
            <person name="Yu C."/>
            <person name="Diao Y."/>
            <person name="Lu Q."/>
            <person name="Zhao J."/>
            <person name="Cui S."/>
            <person name="Peng C."/>
            <person name="He B."/>
            <person name="Liu H."/>
        </authorList>
    </citation>
    <scope>NUCLEOTIDE SEQUENCE [LARGE SCALE GENOMIC DNA]</scope>
    <source>
        <strain evidence="2">Sdau11-99</strain>
    </source>
</reference>
<organism evidence="2 3">
    <name type="scientific">Botryosphaeria dothidea</name>
    <dbReference type="NCBI Taxonomy" id="55169"/>
    <lineage>
        <taxon>Eukaryota</taxon>
        <taxon>Fungi</taxon>
        <taxon>Dikarya</taxon>
        <taxon>Ascomycota</taxon>
        <taxon>Pezizomycotina</taxon>
        <taxon>Dothideomycetes</taxon>
        <taxon>Dothideomycetes incertae sedis</taxon>
        <taxon>Botryosphaeriales</taxon>
        <taxon>Botryosphaeriaceae</taxon>
        <taxon>Botryosphaeria</taxon>
    </lineage>
</organism>
<name>A0A8H4N7M8_9PEZI</name>
<feature type="region of interest" description="Disordered" evidence="1">
    <location>
        <begin position="1"/>
        <end position="79"/>
    </location>
</feature>
<evidence type="ECO:0000313" key="3">
    <source>
        <dbReference type="Proteomes" id="UP000572817"/>
    </source>
</evidence>